<dbReference type="AlphaFoldDB" id="A0A1I2I7L2"/>
<dbReference type="Gene3D" id="1.50.10.10">
    <property type="match status" value="1"/>
</dbReference>
<dbReference type="InterPro" id="IPR037018">
    <property type="entry name" value="GH65_N"/>
</dbReference>
<name>A0A1I2I7L2_9BACT</name>
<dbReference type="InterPro" id="IPR005196">
    <property type="entry name" value="Glyco_hydro_65_N"/>
</dbReference>
<dbReference type="Gene3D" id="2.70.98.40">
    <property type="entry name" value="Glycoside hydrolase, family 65, N-terminal domain"/>
    <property type="match status" value="1"/>
</dbReference>
<protein>
    <submittedName>
        <fullName evidence="3">Trehalose and maltose hydrolase (Possible phosphorylase)</fullName>
    </submittedName>
</protein>
<feature type="domain" description="Glycoside hydrolase family 65 central catalytic" evidence="1">
    <location>
        <begin position="568"/>
        <end position="639"/>
    </location>
</feature>
<dbReference type="SUPFAM" id="SSF48208">
    <property type="entry name" value="Six-hairpin glycosidases"/>
    <property type="match status" value="1"/>
</dbReference>
<proteinExistence type="predicted"/>
<accession>A0A1I2I7L2</accession>
<organism evidence="3 4">
    <name type="scientific">Thermoflexibacter ruber</name>
    <dbReference type="NCBI Taxonomy" id="1003"/>
    <lineage>
        <taxon>Bacteria</taxon>
        <taxon>Pseudomonadati</taxon>
        <taxon>Bacteroidota</taxon>
        <taxon>Cytophagia</taxon>
        <taxon>Cytophagales</taxon>
        <taxon>Thermoflexibacteraceae</taxon>
        <taxon>Thermoflexibacter</taxon>
    </lineage>
</organism>
<keyword evidence="3" id="KW-0378">Hydrolase</keyword>
<dbReference type="InterPro" id="IPR008928">
    <property type="entry name" value="6-hairpin_glycosidase_sf"/>
</dbReference>
<keyword evidence="4" id="KW-1185">Reference proteome</keyword>
<dbReference type="InterPro" id="IPR011013">
    <property type="entry name" value="Gal_mutarotase_sf_dom"/>
</dbReference>
<evidence type="ECO:0000313" key="4">
    <source>
        <dbReference type="Proteomes" id="UP000199513"/>
    </source>
</evidence>
<sequence>MKFNQICQFYILTLYEVKLYYLCMQSKINVNMKKLRRITTFVIIIQSYFLRLIVLHAQDLSNSAWHIQAKNINPSNYYGITVANGMIGIVSSPNPLQVKDVVLNGAFDTYGRGRVSNILKTFDFANMDLDIEGRRLGRADISNYAQTLDMKNAALTTTFDYQDKASIKHTVLALRHLPHTALIDVEITAKKDIEFTAHSVMSAPDMLRDVKNFYHRIDRPHALIPLLTSVAKSPTGKHIVAASNSFIFEEHRGEEPQLIHEEWDFNMHRLKFSKKLKAGEKYSFAIVGSSIATEHVADPHNEAERMTIFAALEKKERLLKRHREAWEKLWQSDIEIEGDLESQRAVRSMLYHLYSFVREGTAYSMSPMGLSGLGYNGHVFWDTELWMYPPLLLLQPEMAKSTLEYRFERLGQAKLNAKNRGYQGAMFPWESDDEGQEATPVWALTGPFQHHITGCVGYAFWKYYQVSKDKTWLRERGYPMLKEIADFWASRAEKGSDGKYHIINVVAADEWAENVDDNSFTNGIAIEVLKYASQAATDLGISPNPKWNEVANGLVVLKFPDGTTKEHATYKGEMIKQGDANLLSYPLKVITDEATIKKDLAYYEAKMAPDGPAMSHAILGVLHARLGNAEKAYELFVRSYKPNEVPPFGVLAETAGGTNPYFATGAGGTLQVILNGIAGLDITPNGIVQLKTKLPSKWKSLTIKGVGLEKKTYVVK</sequence>
<feature type="domain" description="Glycoside hydrolase family 65 N-terminal" evidence="2">
    <location>
        <begin position="81"/>
        <end position="284"/>
    </location>
</feature>
<gene>
    <name evidence="3" type="ORF">SAMN04488541_102953</name>
</gene>
<dbReference type="PANTHER" id="PTHR11051">
    <property type="entry name" value="GLYCOSYL HYDROLASE-RELATED"/>
    <property type="match status" value="1"/>
</dbReference>
<dbReference type="InterPro" id="IPR012341">
    <property type="entry name" value="6hp_glycosidase-like_sf"/>
</dbReference>
<dbReference type="STRING" id="1003.SAMN04488541_102953"/>
<evidence type="ECO:0000259" key="2">
    <source>
        <dbReference type="Pfam" id="PF03636"/>
    </source>
</evidence>
<evidence type="ECO:0000313" key="3">
    <source>
        <dbReference type="EMBL" id="SFF38285.1"/>
    </source>
</evidence>
<feature type="domain" description="Glycoside hydrolase family 65 central catalytic" evidence="1">
    <location>
        <begin position="349"/>
        <end position="540"/>
    </location>
</feature>
<dbReference type="InterPro" id="IPR005195">
    <property type="entry name" value="Glyco_hydro_65_M"/>
</dbReference>
<dbReference type="Pfam" id="PF03632">
    <property type="entry name" value="Glyco_hydro_65m"/>
    <property type="match status" value="2"/>
</dbReference>
<evidence type="ECO:0000259" key="1">
    <source>
        <dbReference type="Pfam" id="PF03632"/>
    </source>
</evidence>
<dbReference type="GO" id="GO:0004553">
    <property type="term" value="F:hydrolase activity, hydrolyzing O-glycosyl compounds"/>
    <property type="evidence" value="ECO:0007669"/>
    <property type="project" value="TreeGrafter"/>
</dbReference>
<dbReference type="GO" id="GO:0030246">
    <property type="term" value="F:carbohydrate binding"/>
    <property type="evidence" value="ECO:0007669"/>
    <property type="project" value="InterPro"/>
</dbReference>
<dbReference type="GO" id="GO:0016757">
    <property type="term" value="F:glycosyltransferase activity"/>
    <property type="evidence" value="ECO:0007669"/>
    <property type="project" value="UniProtKB-ARBA"/>
</dbReference>
<dbReference type="Proteomes" id="UP000199513">
    <property type="component" value="Unassembled WGS sequence"/>
</dbReference>
<dbReference type="EMBL" id="FONY01000029">
    <property type="protein sequence ID" value="SFF38285.1"/>
    <property type="molecule type" value="Genomic_DNA"/>
</dbReference>
<dbReference type="Pfam" id="PF03636">
    <property type="entry name" value="Glyco_hydro_65N"/>
    <property type="match status" value="1"/>
</dbReference>
<dbReference type="PANTHER" id="PTHR11051:SF8">
    <property type="entry name" value="PROTEIN-GLUCOSYLGALACTOSYLHYDROXYLYSINE GLUCOSIDASE"/>
    <property type="match status" value="1"/>
</dbReference>
<reference evidence="3 4" key="1">
    <citation type="submission" date="2016-10" db="EMBL/GenBank/DDBJ databases">
        <authorList>
            <person name="de Groot N.N."/>
        </authorList>
    </citation>
    <scope>NUCLEOTIDE SEQUENCE [LARGE SCALE GENOMIC DNA]</scope>
    <source>
        <strain>GEY</strain>
        <strain evidence="4">DSM 9560</strain>
    </source>
</reference>
<dbReference type="GO" id="GO:0005975">
    <property type="term" value="P:carbohydrate metabolic process"/>
    <property type="evidence" value="ECO:0007669"/>
    <property type="project" value="InterPro"/>
</dbReference>
<dbReference type="SUPFAM" id="SSF74650">
    <property type="entry name" value="Galactose mutarotase-like"/>
    <property type="match status" value="1"/>
</dbReference>